<feature type="transmembrane region" description="Helical" evidence="13">
    <location>
        <begin position="533"/>
        <end position="553"/>
    </location>
</feature>
<feature type="transmembrane region" description="Helical" evidence="13">
    <location>
        <begin position="600"/>
        <end position="619"/>
    </location>
</feature>
<evidence type="ECO:0000256" key="13">
    <source>
        <dbReference type="SAM" id="Phobius"/>
    </source>
</evidence>
<dbReference type="GO" id="GO:0005737">
    <property type="term" value="C:cytoplasm"/>
    <property type="evidence" value="ECO:0007669"/>
    <property type="project" value="UniProtKB-SubCell"/>
</dbReference>
<evidence type="ECO:0000256" key="4">
    <source>
        <dbReference type="ARBA" id="ARBA00022448"/>
    </source>
</evidence>
<evidence type="ECO:0000256" key="2">
    <source>
        <dbReference type="ARBA" id="ARBA00004496"/>
    </source>
</evidence>
<evidence type="ECO:0000256" key="3">
    <source>
        <dbReference type="ARBA" id="ARBA00011798"/>
    </source>
</evidence>
<dbReference type="PROSITE" id="PS00372">
    <property type="entry name" value="PTS_EIIA_TYPE_2_HIS"/>
    <property type="match status" value="1"/>
</dbReference>
<dbReference type="InterPro" id="IPR003501">
    <property type="entry name" value="PTS_EIIB_2/3"/>
</dbReference>
<comment type="caution">
    <text evidence="17">The sequence shown here is derived from an EMBL/GenBank/DDBJ whole genome shotgun (WGS) entry which is preliminary data.</text>
</comment>
<dbReference type="InterPro" id="IPR036095">
    <property type="entry name" value="PTS_EIIB-like_sf"/>
</dbReference>
<dbReference type="InterPro" id="IPR003352">
    <property type="entry name" value="PTS_EIIC"/>
</dbReference>
<name>A0A328A597_9STAP</name>
<accession>A0A328A597</accession>
<dbReference type="InterPro" id="IPR006327">
    <property type="entry name" value="PTS_IIC_fruc"/>
</dbReference>
<dbReference type="Proteomes" id="UP000249579">
    <property type="component" value="Unassembled WGS sequence"/>
</dbReference>
<dbReference type="EMBL" id="PZJG01000003">
    <property type="protein sequence ID" value="RAK49456.1"/>
    <property type="molecule type" value="Genomic_DNA"/>
</dbReference>
<feature type="domain" description="PTS EIIC type-2" evidence="16">
    <location>
        <begin position="291"/>
        <end position="622"/>
    </location>
</feature>
<dbReference type="SUPFAM" id="SSF52794">
    <property type="entry name" value="PTS system IIB component-like"/>
    <property type="match status" value="1"/>
</dbReference>
<keyword evidence="8" id="KW-0808">Transferase</keyword>
<proteinExistence type="predicted"/>
<evidence type="ECO:0000256" key="10">
    <source>
        <dbReference type="ARBA" id="ARBA00022692"/>
    </source>
</evidence>
<evidence type="ECO:0000313" key="17">
    <source>
        <dbReference type="EMBL" id="RAK49456.1"/>
    </source>
</evidence>
<dbReference type="GO" id="GO:0005351">
    <property type="term" value="F:carbohydrate:proton symporter activity"/>
    <property type="evidence" value="ECO:0007669"/>
    <property type="project" value="InterPro"/>
</dbReference>
<sequence length="635" mass="66552">MRITDLLKESTIAMDLSATTKDGVIDELVDTLYNAGVLNDKQAYKEAIHAREAQSTTGVGEGVAIPHAKTDAVAKPAIGFGKSIEGVDYESLDGQPATLFFMIAAPAGGAQTHLDALAKLSGILMNEEVRSQLLHAKTAEEVLEIIEQNDEVETKEEVVLAPTGNATNDNLVLAVTACPTGIAHTYMAADALKNQAKKMGVPIKVETNGSGGIKNRLTDEEIARAKGIIVAADVNVETNRFHGKNVVMVPVADGIKRPEELINMAQDDSRPLFEAKGGQAKSTGSKEKKGFYKHLMSGVSNMLPFVIAGGILIALSFFWGIKSADPKHETFNAFAALLKNDIGGNAFTLMIPILAGFIAMSIADRPGLAPGMVGGMMAASGGSGFLGALVAGFMAGYLMILIKKAFDWLPQSLDGIKPTLIYPVFGVLITGLLMNFVVNPPTRWLNEAMTNGLNGLSGTNIVILGLVLGGMMAIDMGGPFNKAAYTFGIAALEAGNNAPITAAMIGGMVPPLAIALSMIIFKKKFTKVQRGSIVSNTAMGLSFITEGAIPFAAADPARVIPSMIAGSATAGALAMAFGCRVPAPHGGIFVVGLDKGHWPMFLLALVIGVIVSAVLYGMLKKKPTEAELEEEAELA</sequence>
<feature type="transmembrane region" description="Helical" evidence="13">
    <location>
        <begin position="342"/>
        <end position="363"/>
    </location>
</feature>
<comment type="subcellular location">
    <subcellularLocation>
        <location evidence="1">Cell inner membrane</location>
        <topology evidence="1">Multi-pass membrane protein</topology>
    </subcellularLocation>
    <subcellularLocation>
        <location evidence="2">Cytoplasm</location>
    </subcellularLocation>
</comment>
<dbReference type="Gene3D" id="3.40.930.10">
    <property type="entry name" value="Mannitol-specific EII, Chain A"/>
    <property type="match status" value="1"/>
</dbReference>
<dbReference type="InterPro" id="IPR050864">
    <property type="entry name" value="Bacterial_PTS_Sugar_Transport"/>
</dbReference>
<feature type="transmembrane region" description="Helical" evidence="13">
    <location>
        <begin position="420"/>
        <end position="438"/>
    </location>
</feature>
<keyword evidence="5" id="KW-1003">Cell membrane</keyword>
<dbReference type="PROSITE" id="PS51094">
    <property type="entry name" value="PTS_EIIA_TYPE_2"/>
    <property type="match status" value="1"/>
</dbReference>
<dbReference type="InterPro" id="IPR004715">
    <property type="entry name" value="PTS_IIA_fruc"/>
</dbReference>
<dbReference type="InterPro" id="IPR002178">
    <property type="entry name" value="PTS_EIIA_type-2_dom"/>
</dbReference>
<dbReference type="Pfam" id="PF00359">
    <property type="entry name" value="PTS_EIIA_2"/>
    <property type="match status" value="1"/>
</dbReference>
<feature type="transmembrane region" description="Helical" evidence="13">
    <location>
        <begin position="500"/>
        <end position="521"/>
    </location>
</feature>
<dbReference type="Gene3D" id="3.40.50.2300">
    <property type="match status" value="1"/>
</dbReference>
<evidence type="ECO:0000256" key="9">
    <source>
        <dbReference type="ARBA" id="ARBA00022683"/>
    </source>
</evidence>
<dbReference type="GO" id="GO:0090563">
    <property type="term" value="F:protein-phosphocysteine-sugar phosphotransferase activity"/>
    <property type="evidence" value="ECO:0007669"/>
    <property type="project" value="TreeGrafter"/>
</dbReference>
<evidence type="ECO:0000256" key="12">
    <source>
        <dbReference type="ARBA" id="ARBA00023136"/>
    </source>
</evidence>
<feature type="domain" description="PTS EIIA type-2" evidence="14">
    <location>
        <begin position="5"/>
        <end position="149"/>
    </location>
</feature>
<keyword evidence="12 13" id="KW-0472">Membrane</keyword>
<gene>
    <name evidence="17" type="ORF">BHX94_06495</name>
</gene>
<dbReference type="Pfam" id="PF02378">
    <property type="entry name" value="PTS_EIIC"/>
    <property type="match status" value="1"/>
</dbReference>
<evidence type="ECO:0000256" key="8">
    <source>
        <dbReference type="ARBA" id="ARBA00022679"/>
    </source>
</evidence>
<evidence type="ECO:0000256" key="5">
    <source>
        <dbReference type="ARBA" id="ARBA00022475"/>
    </source>
</evidence>
<keyword evidence="4" id="KW-0813">Transport</keyword>
<evidence type="ECO:0000259" key="14">
    <source>
        <dbReference type="PROSITE" id="PS51094"/>
    </source>
</evidence>
<dbReference type="PANTHER" id="PTHR30505:SF28">
    <property type="entry name" value="PTS SYSTEM 2-O-ALPHA-MANNOSYL-D-GLYCERATE-SPECIFIC EIIABC COMPONENT"/>
    <property type="match status" value="1"/>
</dbReference>
<comment type="subunit">
    <text evidence="3">Homodimer or homotrimer. Seems to be a monomer when not phosphorylated.</text>
</comment>
<evidence type="ECO:0000256" key="11">
    <source>
        <dbReference type="ARBA" id="ARBA00022989"/>
    </source>
</evidence>
<dbReference type="PANTHER" id="PTHR30505">
    <property type="entry name" value="FRUCTOSE-LIKE PERMEASE"/>
    <property type="match status" value="1"/>
</dbReference>
<keyword evidence="6" id="KW-0597">Phosphoprotein</keyword>
<dbReference type="FunFam" id="3.40.50.2300:FF:000014">
    <property type="entry name" value="PTS system fructose-like transporter subunit IIB"/>
    <property type="match status" value="1"/>
</dbReference>
<protein>
    <submittedName>
        <fullName evidence="17">PTS fructose transporter subunit IIC</fullName>
    </submittedName>
</protein>
<dbReference type="NCBIfam" id="TIGR01427">
    <property type="entry name" value="PTS_IIC_fructo"/>
    <property type="match status" value="1"/>
</dbReference>
<reference evidence="17 18" key="1">
    <citation type="journal article" date="2018" name="Front. Microbiol.">
        <title>Description and Comparative Genomics of Macrococcus caseolyticus subsp. hominis subsp. nov., Macrococcus goetzii sp. nov., Macrococcus epidermidis sp. nov., and Macrococcus bohemicus sp. nov., Novel Macrococci From Human Clinical Material With Virulence Potential and Suspected Uptake of Foreign DNA by Natural Transformation.</title>
        <authorList>
            <person name="Maslanova I."/>
            <person name="Wertheimer Z."/>
            <person name="Sedlacek I."/>
            <person name="Svec P."/>
            <person name="Indrakova A."/>
            <person name="Kovarovic V."/>
            <person name="Schumann P."/>
            <person name="Sproer C."/>
            <person name="Kralova S."/>
            <person name="Sedo O."/>
            <person name="Kristofova L."/>
            <person name="Vrbovska V."/>
            <person name="Fuzik T."/>
            <person name="Petras P."/>
            <person name="Zdrahal Z."/>
            <person name="Ruzickova V."/>
            <person name="Doskar J."/>
            <person name="Pantucek R."/>
        </authorList>
    </citation>
    <scope>NUCLEOTIDE SEQUENCE [LARGE SCALE GENOMIC DNA]</scope>
    <source>
        <strain evidence="17 18">03/115</strain>
    </source>
</reference>
<evidence type="ECO:0000313" key="18">
    <source>
        <dbReference type="Proteomes" id="UP000249579"/>
    </source>
</evidence>
<dbReference type="FunFam" id="3.40.930.10:FF:000009">
    <property type="entry name" value="PTS system, fructose specific IIABC component"/>
    <property type="match status" value="1"/>
</dbReference>
<dbReference type="InterPro" id="IPR013011">
    <property type="entry name" value="PTS_EIIB_2"/>
</dbReference>
<dbReference type="InterPro" id="IPR003353">
    <property type="entry name" value="PTS_IIB_fruc"/>
</dbReference>
<keyword evidence="9" id="KW-0598">Phosphotransferase system</keyword>
<evidence type="ECO:0000259" key="15">
    <source>
        <dbReference type="PROSITE" id="PS51099"/>
    </source>
</evidence>
<keyword evidence="10 13" id="KW-0812">Transmembrane</keyword>
<dbReference type="GO" id="GO:0009401">
    <property type="term" value="P:phosphoenolpyruvate-dependent sugar phosphotransferase system"/>
    <property type="evidence" value="ECO:0007669"/>
    <property type="project" value="UniProtKB-KW"/>
</dbReference>
<dbReference type="Pfam" id="PF02302">
    <property type="entry name" value="PTS_IIB"/>
    <property type="match status" value="1"/>
</dbReference>
<dbReference type="NCBIfam" id="TIGR00848">
    <property type="entry name" value="fruA"/>
    <property type="match status" value="1"/>
</dbReference>
<dbReference type="SUPFAM" id="SSF55804">
    <property type="entry name" value="Phoshotransferase/anion transport protein"/>
    <property type="match status" value="1"/>
</dbReference>
<feature type="domain" description="PTS EIIB type-2" evidence="15">
    <location>
        <begin position="172"/>
        <end position="267"/>
    </location>
</feature>
<evidence type="ECO:0000256" key="7">
    <source>
        <dbReference type="ARBA" id="ARBA00022597"/>
    </source>
</evidence>
<dbReference type="PROSITE" id="PS51104">
    <property type="entry name" value="PTS_EIIC_TYPE_2"/>
    <property type="match status" value="1"/>
</dbReference>
<evidence type="ECO:0000259" key="16">
    <source>
        <dbReference type="PROSITE" id="PS51104"/>
    </source>
</evidence>
<feature type="transmembrane region" description="Helical" evidence="13">
    <location>
        <begin position="375"/>
        <end position="400"/>
    </location>
</feature>
<dbReference type="NCBIfam" id="TIGR00829">
    <property type="entry name" value="FRU"/>
    <property type="match status" value="1"/>
</dbReference>
<dbReference type="AlphaFoldDB" id="A0A328A597"/>
<dbReference type="InterPro" id="IPR016152">
    <property type="entry name" value="PTrfase/Anion_transptr"/>
</dbReference>
<dbReference type="PROSITE" id="PS51099">
    <property type="entry name" value="PTS_EIIB_TYPE_2"/>
    <property type="match status" value="1"/>
</dbReference>
<dbReference type="RefSeq" id="WP_111745487.1">
    <property type="nucleotide sequence ID" value="NZ_JBHSQY010000002.1"/>
</dbReference>
<evidence type="ECO:0000256" key="1">
    <source>
        <dbReference type="ARBA" id="ARBA00004429"/>
    </source>
</evidence>
<dbReference type="CDD" id="cd05569">
    <property type="entry name" value="PTS_IIB_fructose"/>
    <property type="match status" value="1"/>
</dbReference>
<evidence type="ECO:0000256" key="6">
    <source>
        <dbReference type="ARBA" id="ARBA00022553"/>
    </source>
</evidence>
<dbReference type="OrthoDB" id="9782569at2"/>
<feature type="transmembrane region" description="Helical" evidence="13">
    <location>
        <begin position="302"/>
        <end position="322"/>
    </location>
</feature>
<feature type="transmembrane region" description="Helical" evidence="13">
    <location>
        <begin position="459"/>
        <end position="480"/>
    </location>
</feature>
<dbReference type="GO" id="GO:0022877">
    <property type="term" value="F:protein-N(PI)-phosphohistidine-fructose phosphotransferase system transporter activity"/>
    <property type="evidence" value="ECO:0007669"/>
    <property type="project" value="InterPro"/>
</dbReference>
<keyword evidence="11 13" id="KW-1133">Transmembrane helix</keyword>
<dbReference type="GO" id="GO:0005886">
    <property type="term" value="C:plasma membrane"/>
    <property type="evidence" value="ECO:0007669"/>
    <property type="project" value="UniProtKB-SubCell"/>
</dbReference>
<dbReference type="CDD" id="cd00211">
    <property type="entry name" value="PTS_IIA_fru"/>
    <property type="match status" value="1"/>
</dbReference>
<dbReference type="InterPro" id="IPR013014">
    <property type="entry name" value="PTS_EIIC_2"/>
</dbReference>
<organism evidence="17 18">
    <name type="scientific">Macrococcoides bohemicum</name>
    <dbReference type="NCBI Taxonomy" id="1903056"/>
    <lineage>
        <taxon>Bacteria</taxon>
        <taxon>Bacillati</taxon>
        <taxon>Bacillota</taxon>
        <taxon>Bacilli</taxon>
        <taxon>Bacillales</taxon>
        <taxon>Staphylococcaceae</taxon>
        <taxon>Macrococcoides</taxon>
    </lineage>
</organism>
<keyword evidence="7" id="KW-0762">Sugar transport</keyword>